<dbReference type="InterPro" id="IPR045063">
    <property type="entry name" value="Dynamin_N"/>
</dbReference>
<dbReference type="PANTHER" id="PTHR11566:SF215">
    <property type="entry name" value="DYNAMIN GTPASE"/>
    <property type="match status" value="1"/>
</dbReference>
<dbReference type="GO" id="GO:0008017">
    <property type="term" value="F:microtubule binding"/>
    <property type="evidence" value="ECO:0007669"/>
    <property type="project" value="TreeGrafter"/>
</dbReference>
<dbReference type="GO" id="GO:0000266">
    <property type="term" value="P:mitochondrial fission"/>
    <property type="evidence" value="ECO:0007669"/>
    <property type="project" value="TreeGrafter"/>
</dbReference>
<dbReference type="InterPro" id="IPR022812">
    <property type="entry name" value="Dynamin"/>
</dbReference>
<dbReference type="GO" id="GO:0016020">
    <property type="term" value="C:membrane"/>
    <property type="evidence" value="ECO:0007669"/>
    <property type="project" value="TreeGrafter"/>
</dbReference>
<dbReference type="GO" id="GO:0005739">
    <property type="term" value="C:mitochondrion"/>
    <property type="evidence" value="ECO:0007669"/>
    <property type="project" value="TreeGrafter"/>
</dbReference>
<evidence type="ECO:0000313" key="6">
    <source>
        <dbReference type="Proteomes" id="UP001320420"/>
    </source>
</evidence>
<feature type="domain" description="Dynamin-type G" evidence="4">
    <location>
        <begin position="1"/>
        <end position="297"/>
    </location>
</feature>
<feature type="domain" description="GED" evidence="3">
    <location>
        <begin position="667"/>
        <end position="757"/>
    </location>
</feature>
<dbReference type="CDD" id="cd08771">
    <property type="entry name" value="DLP_1"/>
    <property type="match status" value="1"/>
</dbReference>
<dbReference type="Pfam" id="PF00350">
    <property type="entry name" value="Dynamin_N"/>
    <property type="match status" value="1"/>
</dbReference>
<dbReference type="Pfam" id="PF01031">
    <property type="entry name" value="Dynamin_M"/>
    <property type="match status" value="1"/>
</dbReference>
<evidence type="ECO:0000256" key="2">
    <source>
        <dbReference type="ARBA" id="ARBA00023134"/>
    </source>
</evidence>
<name>A0AAN9UKZ3_9PEZI</name>
<dbReference type="Proteomes" id="UP001320420">
    <property type="component" value="Unassembled WGS sequence"/>
</dbReference>
<dbReference type="GO" id="GO:0006897">
    <property type="term" value="P:endocytosis"/>
    <property type="evidence" value="ECO:0007669"/>
    <property type="project" value="TreeGrafter"/>
</dbReference>
<accession>A0AAN9UKZ3</accession>
<dbReference type="Gene3D" id="1.20.120.1240">
    <property type="entry name" value="Dynamin, middle domain"/>
    <property type="match status" value="1"/>
</dbReference>
<reference evidence="5 6" key="1">
    <citation type="submission" date="2024-02" db="EMBL/GenBank/DDBJ databases">
        <title>De novo assembly and annotation of 12 fungi associated with fruit tree decline syndrome in Ontario, Canada.</title>
        <authorList>
            <person name="Sulman M."/>
            <person name="Ellouze W."/>
            <person name="Ilyukhin E."/>
        </authorList>
    </citation>
    <scope>NUCLEOTIDE SEQUENCE [LARGE SCALE GENOMIC DNA]</scope>
    <source>
        <strain evidence="5 6">M11/M66-122</strain>
    </source>
</reference>
<dbReference type="GO" id="GO:0005874">
    <property type="term" value="C:microtubule"/>
    <property type="evidence" value="ECO:0007669"/>
    <property type="project" value="TreeGrafter"/>
</dbReference>
<dbReference type="EMBL" id="JAKJXP020000066">
    <property type="protein sequence ID" value="KAK7750309.1"/>
    <property type="molecule type" value="Genomic_DNA"/>
</dbReference>
<dbReference type="PRINTS" id="PR00195">
    <property type="entry name" value="DYNAMIN"/>
</dbReference>
<evidence type="ECO:0008006" key="7">
    <source>
        <dbReference type="Google" id="ProtNLM"/>
    </source>
</evidence>
<dbReference type="GO" id="GO:0048312">
    <property type="term" value="P:intracellular distribution of mitochondria"/>
    <property type="evidence" value="ECO:0007669"/>
    <property type="project" value="TreeGrafter"/>
</dbReference>
<dbReference type="InterPro" id="IPR030381">
    <property type="entry name" value="G_DYNAMIN_dom"/>
</dbReference>
<dbReference type="AlphaFoldDB" id="A0AAN9UKZ3"/>
<dbReference type="PROSITE" id="PS51718">
    <property type="entry name" value="G_DYNAMIN_2"/>
    <property type="match status" value="1"/>
</dbReference>
<keyword evidence="6" id="KW-1185">Reference proteome</keyword>
<sequence length="757" mass="86189">MASHQLVVVGDQSSGKSSVLEGLTGFAFPRAAELCTRYVTQITCRRETEESITVSIIPNTEANPHEQERVKRFHRTLTAITPDALAELFRDTNEAMGIRTASKATSANGSKLPAFSEHVLKIEKHGPSEEHFTVIDVPGIFRKETEGLTEESDIELVMNMVKNYMHDSRTIILAIMPCNTDPATQEILKLAKKADPTMTRTMAVLTKPDLAIERAMQQIAIDHVQGKRSDLTLGYYVVKNRGSDDSNMTLQEGQIKERQFFSQSPWSTLSSTGRAGMDNLKVRVRNLLIDLIKREFPKLRAEVARELRELRENYAKMGPSRSNEHTQRAYLNKMSEAFQSLSRNALNAYYNGDKIFNKRHDLRLITRIVETSEEFNRAIEKHGHVWSFAVDPGSPQPPQTVAMKKFLSGFLNLNSTKEILGAQKSYHGRVNTTTDDISEEYPELEYPELEDVLDFNIDVDSAECDANGPVDNIMDYIEKVYKSSRGQDLGTFPGSLLATIFKEQSAKWEVITLSYIGHVILMVHHFISEVIREICPDPKVFSQLWDYFLLEELQKSYTRAMDQAKWLLEIEREGNPMTMNHYFNDNLQKEQSERLVTGMQKLLKSSKGAAATTTTTSHLAYDNWLRSEFPPHEQEEEEKKEDSGVFVTWSQLKNSLPLNKSNAQHVREYMHDVLKSYYKVARKRFVDVVRQQAVDYFLLRGPGSPLRIFTTELVLGLNADQLDMIAAEDAPVRDQRERLAREIESFEEALKVLKGSG</sequence>
<dbReference type="Gene3D" id="3.40.50.300">
    <property type="entry name" value="P-loop containing nucleotide triphosphate hydrolases"/>
    <property type="match status" value="1"/>
</dbReference>
<dbReference type="InterPro" id="IPR020850">
    <property type="entry name" value="GED_dom"/>
</dbReference>
<dbReference type="GO" id="GO:0016559">
    <property type="term" value="P:peroxisome fission"/>
    <property type="evidence" value="ECO:0007669"/>
    <property type="project" value="TreeGrafter"/>
</dbReference>
<dbReference type="SMART" id="SM00053">
    <property type="entry name" value="DYNc"/>
    <property type="match status" value="1"/>
</dbReference>
<comment type="caution">
    <text evidence="5">The sequence shown here is derived from an EMBL/GenBank/DDBJ whole genome shotgun (WGS) entry which is preliminary data.</text>
</comment>
<protein>
    <recommendedName>
        <fullName evidence="7">Interferon-induced GTP-binding protein Mx2</fullName>
    </recommendedName>
</protein>
<dbReference type="InterPro" id="IPR001401">
    <property type="entry name" value="Dynamin_GTPase"/>
</dbReference>
<dbReference type="PANTHER" id="PTHR11566">
    <property type="entry name" value="DYNAMIN"/>
    <property type="match status" value="1"/>
</dbReference>
<dbReference type="InterPro" id="IPR000375">
    <property type="entry name" value="Dynamin_stalk"/>
</dbReference>
<evidence type="ECO:0000313" key="5">
    <source>
        <dbReference type="EMBL" id="KAK7750309.1"/>
    </source>
</evidence>
<gene>
    <name evidence="5" type="ORF">SLS62_007716</name>
</gene>
<evidence type="ECO:0000259" key="3">
    <source>
        <dbReference type="PROSITE" id="PS51388"/>
    </source>
</evidence>
<dbReference type="InterPro" id="IPR027417">
    <property type="entry name" value="P-loop_NTPase"/>
</dbReference>
<keyword evidence="1" id="KW-0547">Nucleotide-binding</keyword>
<keyword evidence="2" id="KW-0342">GTP-binding</keyword>
<evidence type="ECO:0000259" key="4">
    <source>
        <dbReference type="PROSITE" id="PS51718"/>
    </source>
</evidence>
<dbReference type="PROSITE" id="PS51388">
    <property type="entry name" value="GED"/>
    <property type="match status" value="1"/>
</dbReference>
<organism evidence="5 6">
    <name type="scientific">Diatrype stigma</name>
    <dbReference type="NCBI Taxonomy" id="117547"/>
    <lineage>
        <taxon>Eukaryota</taxon>
        <taxon>Fungi</taxon>
        <taxon>Dikarya</taxon>
        <taxon>Ascomycota</taxon>
        <taxon>Pezizomycotina</taxon>
        <taxon>Sordariomycetes</taxon>
        <taxon>Xylariomycetidae</taxon>
        <taxon>Xylariales</taxon>
        <taxon>Diatrypaceae</taxon>
        <taxon>Diatrype</taxon>
    </lineage>
</organism>
<dbReference type="GO" id="GO:0005525">
    <property type="term" value="F:GTP binding"/>
    <property type="evidence" value="ECO:0007669"/>
    <property type="project" value="InterPro"/>
</dbReference>
<evidence type="ECO:0000256" key="1">
    <source>
        <dbReference type="ARBA" id="ARBA00022741"/>
    </source>
</evidence>
<proteinExistence type="predicted"/>
<dbReference type="SUPFAM" id="SSF52540">
    <property type="entry name" value="P-loop containing nucleoside triphosphate hydrolases"/>
    <property type="match status" value="1"/>
</dbReference>
<dbReference type="GO" id="GO:0003924">
    <property type="term" value="F:GTPase activity"/>
    <property type="evidence" value="ECO:0007669"/>
    <property type="project" value="InterPro"/>
</dbReference>